<feature type="disulfide bond" evidence="16">
    <location>
        <begin position="14"/>
        <end position="50"/>
    </location>
</feature>
<dbReference type="CDD" id="cd24141">
    <property type="entry name" value="NDUFS5-like"/>
    <property type="match status" value="1"/>
</dbReference>
<keyword evidence="9" id="KW-0999">Mitochondrion inner membrane</keyword>
<evidence type="ECO:0000256" key="9">
    <source>
        <dbReference type="ARBA" id="ARBA00022792"/>
    </source>
</evidence>
<keyword evidence="10" id="KW-0249">Electron transport</keyword>
<dbReference type="PANTHER" id="PTHR15224">
    <property type="entry name" value="NADH DEHYDROGENASE [UBIQUINONE] IRON-SULFUR PROTEIN 5"/>
    <property type="match status" value="1"/>
</dbReference>
<dbReference type="eggNOG" id="ENOG502S71X">
    <property type="taxonomic scope" value="Eukaryota"/>
</dbReference>
<sequence>MASGFGLNGGPGRCFPYWQDLLSCYIINTANSEEDGRWKCVPQKADYVECLHHGKEIAKTKAIRAAYLRRAKDSGVGFVGTPEGGKPGDAKSVGVLSK</sequence>
<dbReference type="GO" id="GO:0005743">
    <property type="term" value="C:mitochondrial inner membrane"/>
    <property type="evidence" value="ECO:0007669"/>
    <property type="project" value="UniProtKB-SubCell"/>
</dbReference>
<protein>
    <recommendedName>
        <fullName evidence="6">NADH dehydrogenase [ubiquinone] iron-sulfur protein 5</fullName>
    </recommendedName>
    <alternativeName>
        <fullName evidence="14">Complex I-15 kDa</fullName>
    </alternativeName>
    <alternativeName>
        <fullName evidence="15">NADH-ubiquinone oxidoreductase 15 kDa subunit</fullName>
    </alternativeName>
</protein>
<evidence type="ECO:0000256" key="12">
    <source>
        <dbReference type="ARBA" id="ARBA00023136"/>
    </source>
</evidence>
<keyword evidence="8" id="KW-0679">Respiratory chain</keyword>
<evidence type="ECO:0000256" key="4">
    <source>
        <dbReference type="ARBA" id="ARBA00007372"/>
    </source>
</evidence>
<name>U4LLJ7_PYROM</name>
<proteinExistence type="inferred from homology"/>
<evidence type="ECO:0000256" key="2">
    <source>
        <dbReference type="ARBA" id="ARBA00004569"/>
    </source>
</evidence>
<evidence type="ECO:0000256" key="13">
    <source>
        <dbReference type="ARBA" id="ARBA00023157"/>
    </source>
</evidence>
<keyword evidence="12" id="KW-0472">Membrane</keyword>
<dbReference type="Proteomes" id="UP000018144">
    <property type="component" value="Unassembled WGS sequence"/>
</dbReference>
<dbReference type="EMBL" id="HF935428">
    <property type="protein sequence ID" value="CCX30230.1"/>
    <property type="molecule type" value="Genomic_DNA"/>
</dbReference>
<evidence type="ECO:0000256" key="16">
    <source>
        <dbReference type="PIRSR" id="PIRSR619342-50"/>
    </source>
</evidence>
<dbReference type="InterPro" id="IPR019342">
    <property type="entry name" value="NADH_UbQ_OxRdtase_FeS-su5"/>
</dbReference>
<comment type="subcellular location">
    <subcellularLocation>
        <location evidence="3">Mitochondrion inner membrane</location>
        <topology evidence="3">Peripheral membrane protein</topology>
    </subcellularLocation>
    <subcellularLocation>
        <location evidence="2">Mitochondrion intermembrane space</location>
    </subcellularLocation>
</comment>
<comment type="function">
    <text evidence="1">Accessory subunit of the mitochondrial membrane respiratory chain NADH dehydrogenase (Complex I), that is believed not to be involved in catalysis. Complex I functions in the transfer of electrons from NADH to the respiratory chain. The immediate electron acceptor for the enzyme is believed to be ubiquinone.</text>
</comment>
<keyword evidence="18" id="KW-0830">Ubiquinone</keyword>
<dbReference type="OrthoDB" id="9992197at2759"/>
<keyword evidence="19" id="KW-1185">Reference proteome</keyword>
<evidence type="ECO:0000256" key="5">
    <source>
        <dbReference type="ARBA" id="ARBA00011261"/>
    </source>
</evidence>
<evidence type="ECO:0000256" key="3">
    <source>
        <dbReference type="ARBA" id="ARBA00004637"/>
    </source>
</evidence>
<evidence type="ECO:0000256" key="1">
    <source>
        <dbReference type="ARBA" id="ARBA00003195"/>
    </source>
</evidence>
<evidence type="ECO:0000256" key="11">
    <source>
        <dbReference type="ARBA" id="ARBA00023128"/>
    </source>
</evidence>
<evidence type="ECO:0000256" key="10">
    <source>
        <dbReference type="ARBA" id="ARBA00022982"/>
    </source>
</evidence>
<dbReference type="STRING" id="1076935.U4LLJ7"/>
<reference evidence="18 19" key="1">
    <citation type="journal article" date="2013" name="PLoS Genet.">
        <title>The genome and development-dependent transcriptomes of Pyronema confluens: a window into fungal evolution.</title>
        <authorList>
            <person name="Traeger S."/>
            <person name="Altegoer F."/>
            <person name="Freitag M."/>
            <person name="Gabaldon T."/>
            <person name="Kempken F."/>
            <person name="Kumar A."/>
            <person name="Marcet-Houben M."/>
            <person name="Poggeler S."/>
            <person name="Stajich J.E."/>
            <person name="Nowrousian M."/>
        </authorList>
    </citation>
    <scope>NUCLEOTIDE SEQUENCE [LARGE SCALE GENOMIC DNA]</scope>
    <source>
        <strain evidence="19">CBS 100304</strain>
        <tissue evidence="18">Vegetative mycelium</tissue>
    </source>
</reference>
<feature type="region of interest" description="Disordered" evidence="17">
    <location>
        <begin position="78"/>
        <end position="98"/>
    </location>
</feature>
<dbReference type="PANTHER" id="PTHR15224:SF1">
    <property type="entry name" value="NADH DEHYDROGENASE [UBIQUINONE] IRON-SULFUR PROTEIN 5"/>
    <property type="match status" value="1"/>
</dbReference>
<evidence type="ECO:0000256" key="15">
    <source>
        <dbReference type="ARBA" id="ARBA00032739"/>
    </source>
</evidence>
<dbReference type="GO" id="GO:0005758">
    <property type="term" value="C:mitochondrial intermembrane space"/>
    <property type="evidence" value="ECO:0007669"/>
    <property type="project" value="UniProtKB-SubCell"/>
</dbReference>
<evidence type="ECO:0000256" key="7">
    <source>
        <dbReference type="ARBA" id="ARBA00022448"/>
    </source>
</evidence>
<gene>
    <name evidence="18" type="ORF">PCON_08332</name>
</gene>
<evidence type="ECO:0000313" key="19">
    <source>
        <dbReference type="Proteomes" id="UP000018144"/>
    </source>
</evidence>
<evidence type="ECO:0000256" key="14">
    <source>
        <dbReference type="ARBA" id="ARBA00031222"/>
    </source>
</evidence>
<comment type="subunit">
    <text evidence="5">Mammalian complex I is composed of 45 different subunits. This is a component of the iron-sulfur (IP) fragment of the enzyme.</text>
</comment>
<accession>U4LLJ7</accession>
<keyword evidence="13 16" id="KW-1015">Disulfide bond</keyword>
<organism evidence="18 19">
    <name type="scientific">Pyronema omphalodes (strain CBS 100304)</name>
    <name type="common">Pyronema confluens</name>
    <dbReference type="NCBI Taxonomy" id="1076935"/>
    <lineage>
        <taxon>Eukaryota</taxon>
        <taxon>Fungi</taxon>
        <taxon>Dikarya</taxon>
        <taxon>Ascomycota</taxon>
        <taxon>Pezizomycotina</taxon>
        <taxon>Pezizomycetes</taxon>
        <taxon>Pezizales</taxon>
        <taxon>Pyronemataceae</taxon>
        <taxon>Pyronema</taxon>
    </lineage>
</organism>
<evidence type="ECO:0000256" key="6">
    <source>
        <dbReference type="ARBA" id="ARBA00013482"/>
    </source>
</evidence>
<keyword evidence="7" id="KW-0813">Transport</keyword>
<comment type="similarity">
    <text evidence="4">Belongs to the complex I NDUFS5 subunit family.</text>
</comment>
<evidence type="ECO:0000256" key="8">
    <source>
        <dbReference type="ARBA" id="ARBA00022660"/>
    </source>
</evidence>
<dbReference type="GO" id="GO:0032981">
    <property type="term" value="P:mitochondrial respiratory chain complex I assembly"/>
    <property type="evidence" value="ECO:0007669"/>
    <property type="project" value="TreeGrafter"/>
</dbReference>
<feature type="disulfide bond" evidence="16">
    <location>
        <begin position="24"/>
        <end position="40"/>
    </location>
</feature>
<evidence type="ECO:0000313" key="18">
    <source>
        <dbReference type="EMBL" id="CCX30230.1"/>
    </source>
</evidence>
<dbReference type="AlphaFoldDB" id="U4LLJ7"/>
<keyword evidence="11" id="KW-0496">Mitochondrion</keyword>
<evidence type="ECO:0000256" key="17">
    <source>
        <dbReference type="SAM" id="MobiDB-lite"/>
    </source>
</evidence>